<comment type="caution">
    <text evidence="1">The sequence shown here is derived from an EMBL/GenBank/DDBJ whole genome shotgun (WGS) entry which is preliminary data.</text>
</comment>
<accession>K6ZS90</accession>
<evidence type="ECO:0000313" key="1">
    <source>
        <dbReference type="EMBL" id="GAC26170.1"/>
    </source>
</evidence>
<gene>
    <name evidence="1" type="ORF">GMES_3897</name>
</gene>
<organism evidence="1 2">
    <name type="scientific">Paraglaciecola mesophila KMM 241</name>
    <dbReference type="NCBI Taxonomy" id="1128912"/>
    <lineage>
        <taxon>Bacteria</taxon>
        <taxon>Pseudomonadati</taxon>
        <taxon>Pseudomonadota</taxon>
        <taxon>Gammaproteobacteria</taxon>
        <taxon>Alteromonadales</taxon>
        <taxon>Alteromonadaceae</taxon>
        <taxon>Paraglaciecola</taxon>
    </lineage>
</organism>
<proteinExistence type="predicted"/>
<dbReference type="EMBL" id="BAEP01000075">
    <property type="protein sequence ID" value="GAC26170.1"/>
    <property type="molecule type" value="Genomic_DNA"/>
</dbReference>
<protein>
    <submittedName>
        <fullName evidence="1">Uncharacterized protein</fullName>
    </submittedName>
</protein>
<dbReference type="Proteomes" id="UP000006263">
    <property type="component" value="Unassembled WGS sequence"/>
</dbReference>
<sequence>MHSPSEKSAKNLRYADIYALIVVFYCDKCKAHLNDALCRETQLIFADIEV</sequence>
<evidence type="ECO:0000313" key="2">
    <source>
        <dbReference type="Proteomes" id="UP000006263"/>
    </source>
</evidence>
<name>K6ZS90_9ALTE</name>
<dbReference type="AlphaFoldDB" id="K6ZS90"/>
<reference evidence="1 2" key="1">
    <citation type="journal article" date="2017" name="Antonie Van Leeuwenhoek">
        <title>Rhizobium rhizosphaerae sp. nov., a novel species isolated from rice rhizosphere.</title>
        <authorList>
            <person name="Zhao J.J."/>
            <person name="Zhang J."/>
            <person name="Zhang R.J."/>
            <person name="Zhang C.W."/>
            <person name="Yin H.Q."/>
            <person name="Zhang X.X."/>
        </authorList>
    </citation>
    <scope>NUCLEOTIDE SEQUENCE [LARGE SCALE GENOMIC DNA]</scope>
    <source>
        <strain evidence="1 2">KMM 241</strain>
    </source>
</reference>